<dbReference type="Proteomes" id="UP000198583">
    <property type="component" value="Unassembled WGS sequence"/>
</dbReference>
<gene>
    <name evidence="1" type="ORF">SAMN04488564_109150</name>
</gene>
<dbReference type="AlphaFoldDB" id="A0A1I6F7M1"/>
<reference evidence="2" key="1">
    <citation type="submission" date="2016-10" db="EMBL/GenBank/DDBJ databases">
        <authorList>
            <person name="Varghese N."/>
            <person name="Submissions S."/>
        </authorList>
    </citation>
    <scope>NUCLEOTIDE SEQUENCE [LARGE SCALE GENOMIC DNA]</scope>
    <source>
        <strain evidence="2">DSM 44232</strain>
    </source>
</reference>
<dbReference type="STRING" id="84724.SAMN04488564_109150"/>
<accession>A0A1I6F7M1</accession>
<name>A0A1I6F7M1_9PSEU</name>
<dbReference type="EMBL" id="FOYL01000009">
    <property type="protein sequence ID" value="SFR25954.1"/>
    <property type="molecule type" value="Genomic_DNA"/>
</dbReference>
<protein>
    <submittedName>
        <fullName evidence="1">Uncharacterized protein</fullName>
    </submittedName>
</protein>
<evidence type="ECO:0000313" key="1">
    <source>
        <dbReference type="EMBL" id="SFR25954.1"/>
    </source>
</evidence>
<proteinExistence type="predicted"/>
<evidence type="ECO:0000313" key="2">
    <source>
        <dbReference type="Proteomes" id="UP000198583"/>
    </source>
</evidence>
<organism evidence="1 2">
    <name type="scientific">Lentzea waywayandensis</name>
    <dbReference type="NCBI Taxonomy" id="84724"/>
    <lineage>
        <taxon>Bacteria</taxon>
        <taxon>Bacillati</taxon>
        <taxon>Actinomycetota</taxon>
        <taxon>Actinomycetes</taxon>
        <taxon>Pseudonocardiales</taxon>
        <taxon>Pseudonocardiaceae</taxon>
        <taxon>Lentzea</taxon>
    </lineage>
</organism>
<keyword evidence="2" id="KW-1185">Reference proteome</keyword>
<sequence>METRPLVVPVFYTGGNRDEPSEAAFWLASGHDSIPKP</sequence>